<evidence type="ECO:0000313" key="2">
    <source>
        <dbReference type="EMBL" id="KAJ4344875.1"/>
    </source>
</evidence>
<accession>A0A9W8XAZ9</accession>
<protein>
    <submittedName>
        <fullName evidence="2">Uncharacterized protein</fullName>
    </submittedName>
</protein>
<gene>
    <name evidence="2" type="ORF">N0V89_012619</name>
</gene>
<name>A0A9W8XAZ9_9PLEO</name>
<dbReference type="GeneID" id="80916149"/>
<dbReference type="RefSeq" id="XP_056065327.1">
    <property type="nucleotide sequence ID" value="XM_056221340.1"/>
</dbReference>
<feature type="region of interest" description="Disordered" evidence="1">
    <location>
        <begin position="550"/>
        <end position="571"/>
    </location>
</feature>
<comment type="caution">
    <text evidence="2">The sequence shown here is derived from an EMBL/GenBank/DDBJ whole genome shotgun (WGS) entry which is preliminary data.</text>
</comment>
<dbReference type="Proteomes" id="UP001140513">
    <property type="component" value="Unassembled WGS sequence"/>
</dbReference>
<evidence type="ECO:0000256" key="1">
    <source>
        <dbReference type="SAM" id="MobiDB-lite"/>
    </source>
</evidence>
<reference evidence="2" key="1">
    <citation type="submission" date="2022-10" db="EMBL/GenBank/DDBJ databases">
        <title>Tapping the CABI collections for fungal endophytes: first genome assemblies for Collariella, Neodidymelliopsis, Ascochyta clinopodiicola, Didymella pomorum, Didymosphaeria variabile, Neocosmospora piperis and Neocucurbitaria cava.</title>
        <authorList>
            <person name="Hill R."/>
        </authorList>
    </citation>
    <scope>NUCLEOTIDE SEQUENCE</scope>
    <source>
        <strain evidence="2">IMI 356815</strain>
    </source>
</reference>
<evidence type="ECO:0000313" key="3">
    <source>
        <dbReference type="Proteomes" id="UP001140513"/>
    </source>
</evidence>
<keyword evidence="3" id="KW-1185">Reference proteome</keyword>
<dbReference type="OrthoDB" id="1577640at2759"/>
<proteinExistence type="predicted"/>
<dbReference type="AlphaFoldDB" id="A0A9W8XAZ9"/>
<organism evidence="2 3">
    <name type="scientific">Didymosphaeria variabile</name>
    <dbReference type="NCBI Taxonomy" id="1932322"/>
    <lineage>
        <taxon>Eukaryota</taxon>
        <taxon>Fungi</taxon>
        <taxon>Dikarya</taxon>
        <taxon>Ascomycota</taxon>
        <taxon>Pezizomycotina</taxon>
        <taxon>Dothideomycetes</taxon>
        <taxon>Pleosporomycetidae</taxon>
        <taxon>Pleosporales</taxon>
        <taxon>Massarineae</taxon>
        <taxon>Didymosphaeriaceae</taxon>
        <taxon>Didymosphaeria</taxon>
    </lineage>
</organism>
<sequence>MILISIAVLEDEYGTKLAYFLSFDGGNLEVEFAESVSYYRLISIVNALDWICKAIRCPPPQDLERAVYLSTSAWHILNATQNTGPARDDQNASPRIVISFSIRTKPNHSIEDSCWQKLFKSAFVVVDEGPQGLEPVGHGLEMSFDLMTRLAAIEYPVEVDGGVILAGYQTVLFPTRLESTYAQFHLEISDNGQINPFDLEYKSRLKINDYARIKNMRCFLGWCDLAHIQLGSRSLPMSVMYSDAKKKGKTLQRSGISTGFQFTSASPVQAGINGQMSYSFVSHRLRFQPSSDYIKMLFDTSKDVALVSDVQARRSWLVPKLSLMLHMAHAWVNIMSPSPKDDPIPFVEPHEDGRDVVKALEDHGDIVICGQNTESFTLRRLLMGLSLNLLASVDRKARSTKRILYGFEFMDLVSEPGRGGFMKELKIGASPSWLALANLADAVIVCSKLGEAIIPAHDEHRKKRTCDIVPCGQDFLAVHLTCIGGLMDRAGMDKNTFDDLISIPLSHEINWTVSGNPFENCNHERDGADTCWARQTMLQSLGRDRVFRFKRSSHDQNSNSRSKSRDMKGAVVFGKHRAKADKVL</sequence>
<dbReference type="EMBL" id="JAPEUX010000010">
    <property type="protein sequence ID" value="KAJ4344875.1"/>
    <property type="molecule type" value="Genomic_DNA"/>
</dbReference>